<sequence length="295" mass="31630">MEFKDYYATLGVEPSAGDAEIKTAYRRLARKYHPDVSKEPGAEEKFKAVNEAYEALRDPPKRAAYDQLRAQGYRPGEEFHAPPNYGGAQGFDFEEVFGNGGAGGGFSDFFESLFARQQRARQGGAGPGPAPGAPRGDTRAKLAVPLEAVYAGDSVRITINGKQLDVRVPKGVRPGQVIRLSGQGNGGSNLLLEIEYAAHPQFEVDGRNILYTLQVTPWQAALGTTISVPTLGGAVELKIPPESDAGRKLRLRGRGLPGTPPGDQIVELEVLAPAPETEAQRKAYRGLAKAFGEAV</sequence>
<name>A0AAU8I9Q3_9XANT</name>
<dbReference type="InterPro" id="IPR002939">
    <property type="entry name" value="DnaJ_C"/>
</dbReference>
<dbReference type="Pfam" id="PF00226">
    <property type="entry name" value="DnaJ"/>
    <property type="match status" value="1"/>
</dbReference>
<evidence type="ECO:0000313" key="4">
    <source>
        <dbReference type="EMBL" id="MCI2259908.1"/>
    </source>
</evidence>
<evidence type="ECO:0000259" key="3">
    <source>
        <dbReference type="PROSITE" id="PS50076"/>
    </source>
</evidence>
<evidence type="ECO:0000313" key="6">
    <source>
        <dbReference type="Proteomes" id="UP001430647"/>
    </source>
</evidence>
<evidence type="ECO:0000313" key="5">
    <source>
        <dbReference type="EMBL" id="XCI82132.1"/>
    </source>
</evidence>
<dbReference type="KEGG" id="xin:Q7W82_08315"/>
<evidence type="ECO:0000256" key="1">
    <source>
        <dbReference type="ARBA" id="ARBA00023186"/>
    </source>
</evidence>
<dbReference type="PANTHER" id="PTHR43096:SF52">
    <property type="entry name" value="DNAJ HOMOLOG 1, MITOCHONDRIAL-RELATED"/>
    <property type="match status" value="1"/>
</dbReference>
<protein>
    <submittedName>
        <fullName evidence="5">DnaJ C-terminal domain-containing protein</fullName>
    </submittedName>
    <submittedName>
        <fullName evidence="4">DnaJ domain-containing protein</fullName>
    </submittedName>
</protein>
<dbReference type="FunFam" id="2.60.260.20:FF:000013">
    <property type="entry name" value="DnaJ subfamily B member 11"/>
    <property type="match status" value="1"/>
</dbReference>
<proteinExistence type="predicted"/>
<keyword evidence="1" id="KW-0143">Chaperone</keyword>
<dbReference type="Gene3D" id="1.10.287.110">
    <property type="entry name" value="DnaJ domain"/>
    <property type="match status" value="1"/>
</dbReference>
<reference evidence="4 6" key="1">
    <citation type="journal article" date="2022" name="Curr. Microbiol.">
        <title>Xanthomonas indica sp. nov., a Novel Member of Non-Pathogenic Xanthomonas Community from Healthy Rice Seeds.</title>
        <authorList>
            <person name="Rana R."/>
            <person name="Madhavan V.N."/>
            <person name="Saroha T."/>
            <person name="Bansal K."/>
            <person name="Kaur A."/>
            <person name="Sonti R.V."/>
            <person name="Patel H.K."/>
            <person name="Patil P.B."/>
        </authorList>
    </citation>
    <scope>NUCLEOTIDE SEQUENCE [LARGE SCALE GENOMIC DNA]</scope>
    <source>
        <strain evidence="4 6">PPL560</strain>
    </source>
</reference>
<dbReference type="CDD" id="cd10747">
    <property type="entry name" value="DnaJ_C"/>
    <property type="match status" value="1"/>
</dbReference>
<reference evidence="5" key="3">
    <citation type="submission" date="2023-08" db="EMBL/GenBank/DDBJ databases">
        <title>Complete genome sequence of Xanthomonas indica.</title>
        <authorList>
            <person name="Patil P.B."/>
            <person name="Rana R."/>
        </authorList>
    </citation>
    <scope>NUCLEOTIDE SEQUENCE</scope>
    <source>
        <strain evidence="5">PPL560</strain>
    </source>
</reference>
<dbReference type="PANTHER" id="PTHR43096">
    <property type="entry name" value="DNAJ HOMOLOG 1, MITOCHONDRIAL-RELATED"/>
    <property type="match status" value="1"/>
</dbReference>
<dbReference type="Pfam" id="PF01556">
    <property type="entry name" value="DnaJ_C"/>
    <property type="match status" value="1"/>
</dbReference>
<dbReference type="EMBL" id="JAKJPQ010000001">
    <property type="protein sequence ID" value="MCI2259908.1"/>
    <property type="molecule type" value="Genomic_DNA"/>
</dbReference>
<dbReference type="InterPro" id="IPR008971">
    <property type="entry name" value="HSP40/DnaJ_pept-bd"/>
</dbReference>
<dbReference type="SUPFAM" id="SSF49493">
    <property type="entry name" value="HSP40/DnaJ peptide-binding domain"/>
    <property type="match status" value="2"/>
</dbReference>
<dbReference type="SMART" id="SM00271">
    <property type="entry name" value="DnaJ"/>
    <property type="match status" value="1"/>
</dbReference>
<accession>A0AAU8I9Q3</accession>
<keyword evidence="6" id="KW-1185">Reference proteome</keyword>
<dbReference type="GO" id="GO:0005737">
    <property type="term" value="C:cytoplasm"/>
    <property type="evidence" value="ECO:0007669"/>
    <property type="project" value="TreeGrafter"/>
</dbReference>
<dbReference type="FunFam" id="1.10.287.110:FF:000135">
    <property type="entry name" value="Curved DNA binding protein"/>
    <property type="match status" value="1"/>
</dbReference>
<dbReference type="Proteomes" id="UP001430647">
    <property type="component" value="Unassembled WGS sequence"/>
</dbReference>
<dbReference type="RefSeq" id="WP_242156405.1">
    <property type="nucleotide sequence ID" value="NZ_CP131914.1"/>
</dbReference>
<gene>
    <name evidence="4" type="ORF">L3V74_00025</name>
    <name evidence="5" type="ORF">Q7W82_08315</name>
</gene>
<dbReference type="AlphaFoldDB" id="A0AAU8I9Q3"/>
<evidence type="ECO:0000256" key="2">
    <source>
        <dbReference type="SAM" id="MobiDB-lite"/>
    </source>
</evidence>
<dbReference type="GO" id="GO:0051082">
    <property type="term" value="F:unfolded protein binding"/>
    <property type="evidence" value="ECO:0007669"/>
    <property type="project" value="InterPro"/>
</dbReference>
<dbReference type="GO" id="GO:0042026">
    <property type="term" value="P:protein refolding"/>
    <property type="evidence" value="ECO:0007669"/>
    <property type="project" value="TreeGrafter"/>
</dbReference>
<dbReference type="PROSITE" id="PS50076">
    <property type="entry name" value="DNAJ_2"/>
    <property type="match status" value="1"/>
</dbReference>
<dbReference type="Gene3D" id="2.60.260.20">
    <property type="entry name" value="Urease metallochaperone UreE, N-terminal domain"/>
    <property type="match status" value="2"/>
</dbReference>
<feature type="region of interest" description="Disordered" evidence="2">
    <location>
        <begin position="118"/>
        <end position="137"/>
    </location>
</feature>
<dbReference type="SUPFAM" id="SSF46565">
    <property type="entry name" value="Chaperone J-domain"/>
    <property type="match status" value="1"/>
</dbReference>
<dbReference type="PROSITE" id="PS00636">
    <property type="entry name" value="DNAJ_1"/>
    <property type="match status" value="1"/>
</dbReference>
<feature type="domain" description="J" evidence="3">
    <location>
        <begin position="5"/>
        <end position="69"/>
    </location>
</feature>
<dbReference type="InterPro" id="IPR036869">
    <property type="entry name" value="J_dom_sf"/>
</dbReference>
<dbReference type="InterPro" id="IPR018253">
    <property type="entry name" value="DnaJ_domain_CS"/>
</dbReference>
<dbReference type="PRINTS" id="PR00625">
    <property type="entry name" value="JDOMAIN"/>
</dbReference>
<dbReference type="InterPro" id="IPR001623">
    <property type="entry name" value="DnaJ_domain"/>
</dbReference>
<dbReference type="EMBL" id="CP131914">
    <property type="protein sequence ID" value="XCI82132.1"/>
    <property type="molecule type" value="Genomic_DNA"/>
</dbReference>
<reference evidence="4" key="2">
    <citation type="submission" date="2022-01" db="EMBL/GenBank/DDBJ databases">
        <authorList>
            <person name="Rana R."/>
            <person name="Patil P.B."/>
        </authorList>
    </citation>
    <scope>NUCLEOTIDE SEQUENCE</scope>
    <source>
        <strain evidence="4">PPL560</strain>
    </source>
</reference>
<dbReference type="CDD" id="cd06257">
    <property type="entry name" value="DnaJ"/>
    <property type="match status" value="1"/>
</dbReference>
<organism evidence="5">
    <name type="scientific">Xanthomonas indica</name>
    <dbReference type="NCBI Taxonomy" id="2912242"/>
    <lineage>
        <taxon>Bacteria</taxon>
        <taxon>Pseudomonadati</taxon>
        <taxon>Pseudomonadota</taxon>
        <taxon>Gammaproteobacteria</taxon>
        <taxon>Lysobacterales</taxon>
        <taxon>Lysobacteraceae</taxon>
        <taxon>Xanthomonas</taxon>
    </lineage>
</organism>